<dbReference type="PANTHER" id="PTHR34075:SF5">
    <property type="entry name" value="BLR3430 PROTEIN"/>
    <property type="match status" value="1"/>
</dbReference>
<evidence type="ECO:0000259" key="2">
    <source>
        <dbReference type="Pfam" id="PF12172"/>
    </source>
</evidence>
<dbReference type="Proteomes" id="UP000529795">
    <property type="component" value="Unassembled WGS sequence"/>
</dbReference>
<dbReference type="SUPFAM" id="SSF50249">
    <property type="entry name" value="Nucleic acid-binding proteins"/>
    <property type="match status" value="1"/>
</dbReference>
<dbReference type="AlphaFoldDB" id="A0A840FFA8"/>
<evidence type="ECO:0000313" key="4">
    <source>
        <dbReference type="Proteomes" id="UP000529795"/>
    </source>
</evidence>
<dbReference type="PANTHER" id="PTHR34075">
    <property type="entry name" value="BLR3430 PROTEIN"/>
    <property type="match status" value="1"/>
</dbReference>
<dbReference type="InterPro" id="IPR022002">
    <property type="entry name" value="ChsH2_Znr"/>
</dbReference>
<name>A0A840FFA8_9SPHN</name>
<dbReference type="Pfam" id="PF12172">
    <property type="entry name" value="zf-ChsH2"/>
    <property type="match status" value="1"/>
</dbReference>
<sequence length="141" mass="15473">MSQTPRIRGGIGADGPYWDALERGVFQLPRCAGCGAWMWPAHYRCGDCGSWDMEWVPLDPIGTLYTWTRMHQAPVLVRERIEDVPYVTLLAEIPAAGGKRVVGALHGSEDGLAIGVPIRGVFLPPSPKTKGYATLGWEIVR</sequence>
<dbReference type="EMBL" id="JACIEV010000014">
    <property type="protein sequence ID" value="MBB4155551.1"/>
    <property type="molecule type" value="Genomic_DNA"/>
</dbReference>
<keyword evidence="4" id="KW-1185">Reference proteome</keyword>
<accession>A0A840FFA8</accession>
<reference evidence="3 4" key="1">
    <citation type="submission" date="2020-08" db="EMBL/GenBank/DDBJ databases">
        <title>Genomic Encyclopedia of Type Strains, Phase IV (KMG-IV): sequencing the most valuable type-strain genomes for metagenomic binning, comparative biology and taxonomic classification.</title>
        <authorList>
            <person name="Goeker M."/>
        </authorList>
    </citation>
    <scope>NUCLEOTIDE SEQUENCE [LARGE SCALE GENOMIC DNA]</scope>
    <source>
        <strain evidence="3 4">YC6723</strain>
    </source>
</reference>
<dbReference type="Pfam" id="PF01796">
    <property type="entry name" value="OB_ChsH2_C"/>
    <property type="match status" value="1"/>
</dbReference>
<feature type="domain" description="ChsH2 rubredoxin-like zinc ribbon" evidence="2">
    <location>
        <begin position="18"/>
        <end position="52"/>
    </location>
</feature>
<organism evidence="3 4">
    <name type="scientific">Sphingomonas jinjuensis</name>
    <dbReference type="NCBI Taxonomy" id="535907"/>
    <lineage>
        <taxon>Bacteria</taxon>
        <taxon>Pseudomonadati</taxon>
        <taxon>Pseudomonadota</taxon>
        <taxon>Alphaproteobacteria</taxon>
        <taxon>Sphingomonadales</taxon>
        <taxon>Sphingomonadaceae</taxon>
        <taxon>Sphingomonas</taxon>
    </lineage>
</organism>
<proteinExistence type="predicted"/>
<dbReference type="RefSeq" id="WP_183987159.1">
    <property type="nucleotide sequence ID" value="NZ_JACIEV010000014.1"/>
</dbReference>
<evidence type="ECO:0008006" key="5">
    <source>
        <dbReference type="Google" id="ProtNLM"/>
    </source>
</evidence>
<dbReference type="InterPro" id="IPR002878">
    <property type="entry name" value="ChsH2_C"/>
</dbReference>
<gene>
    <name evidence="3" type="ORF">GGQ80_003476</name>
</gene>
<evidence type="ECO:0000313" key="3">
    <source>
        <dbReference type="EMBL" id="MBB4155551.1"/>
    </source>
</evidence>
<evidence type="ECO:0000259" key="1">
    <source>
        <dbReference type="Pfam" id="PF01796"/>
    </source>
</evidence>
<protein>
    <recommendedName>
        <fullName evidence="5">DNA-binding protein</fullName>
    </recommendedName>
</protein>
<dbReference type="Gene3D" id="6.10.30.10">
    <property type="match status" value="1"/>
</dbReference>
<dbReference type="InterPro" id="IPR052513">
    <property type="entry name" value="Thioester_dehydratase-like"/>
</dbReference>
<dbReference type="InterPro" id="IPR012340">
    <property type="entry name" value="NA-bd_OB-fold"/>
</dbReference>
<comment type="caution">
    <text evidence="3">The sequence shown here is derived from an EMBL/GenBank/DDBJ whole genome shotgun (WGS) entry which is preliminary data.</text>
</comment>
<feature type="domain" description="ChsH2 C-terminal OB-fold" evidence="1">
    <location>
        <begin position="55"/>
        <end position="122"/>
    </location>
</feature>